<dbReference type="EMBL" id="ASHR01000008">
    <property type="protein sequence ID" value="ERG65165.1"/>
    <property type="molecule type" value="Genomic_DNA"/>
</dbReference>
<dbReference type="SUPFAM" id="SSF56219">
    <property type="entry name" value="DNase I-like"/>
    <property type="match status" value="1"/>
</dbReference>
<evidence type="ECO:0000259" key="1">
    <source>
        <dbReference type="Pfam" id="PF03372"/>
    </source>
</evidence>
<accession>U1MX51</accession>
<comment type="caution">
    <text evidence="2">The sequence shown here is derived from an EMBL/GenBank/DDBJ whole genome shotgun (WGS) entry which is preliminary data.</text>
</comment>
<dbReference type="GO" id="GO:0006506">
    <property type="term" value="P:GPI anchor biosynthetic process"/>
    <property type="evidence" value="ECO:0007669"/>
    <property type="project" value="TreeGrafter"/>
</dbReference>
<gene>
    <name evidence="2" type="ORF">L332_12045</name>
</gene>
<organism evidence="2 3">
    <name type="scientific">Agrococcus pavilionensis RW1</name>
    <dbReference type="NCBI Taxonomy" id="1330458"/>
    <lineage>
        <taxon>Bacteria</taxon>
        <taxon>Bacillati</taxon>
        <taxon>Actinomycetota</taxon>
        <taxon>Actinomycetes</taxon>
        <taxon>Micrococcales</taxon>
        <taxon>Microbacteriaceae</taxon>
        <taxon>Agrococcus</taxon>
    </lineage>
</organism>
<dbReference type="PANTHER" id="PTHR14859">
    <property type="entry name" value="CALCOFLUOR WHITE HYPERSENSITIVE PROTEIN PRECURSOR"/>
    <property type="match status" value="1"/>
</dbReference>
<dbReference type="InterPro" id="IPR005135">
    <property type="entry name" value="Endo/exonuclease/phosphatase"/>
</dbReference>
<dbReference type="AlphaFoldDB" id="U1MX51"/>
<dbReference type="InterPro" id="IPR051916">
    <property type="entry name" value="GPI-anchor_lipid_remodeler"/>
</dbReference>
<dbReference type="GO" id="GO:0003824">
    <property type="term" value="F:catalytic activity"/>
    <property type="evidence" value="ECO:0007669"/>
    <property type="project" value="InterPro"/>
</dbReference>
<name>U1MX51_9MICO</name>
<protein>
    <recommendedName>
        <fullName evidence="1">Endonuclease/exonuclease/phosphatase domain-containing protein</fullName>
    </recommendedName>
</protein>
<feature type="domain" description="Endonuclease/exonuclease/phosphatase" evidence="1">
    <location>
        <begin position="4"/>
        <end position="246"/>
    </location>
</feature>
<dbReference type="OrthoDB" id="155529at2"/>
<dbReference type="Pfam" id="PF03372">
    <property type="entry name" value="Exo_endo_phos"/>
    <property type="match status" value="1"/>
</dbReference>
<dbReference type="InterPro" id="IPR036691">
    <property type="entry name" value="Endo/exonu/phosph_ase_sf"/>
</dbReference>
<dbReference type="GO" id="GO:0016020">
    <property type="term" value="C:membrane"/>
    <property type="evidence" value="ECO:0007669"/>
    <property type="project" value="GOC"/>
</dbReference>
<proteinExistence type="predicted"/>
<evidence type="ECO:0000313" key="2">
    <source>
        <dbReference type="EMBL" id="ERG65165.1"/>
    </source>
</evidence>
<sequence length="253" mass="27681">MRLATWNILHGRTPADAAVDGDRFARAVAALGADVLALQEVDRGQPRSGMLDLTAIAAEAMGGAASRFVPALIGEPARQWRPAGDGDLDATADGYGCALLSRHPVLRWHVLRLEPSARFRAPLREPGAQEVTWIRDEPRVAIAATVRTPTGDRTIAATHLSFVLGVNVRQLKRTLRWLEALPGPRVLMGDLNLPGAVVRRVGGWHSLARQRTFPADRPMVQLDHVLSDERLPARRIRVPRPPLSDHLPLVVEV</sequence>
<dbReference type="Gene3D" id="3.60.10.10">
    <property type="entry name" value="Endonuclease/exonuclease/phosphatase"/>
    <property type="match status" value="1"/>
</dbReference>
<dbReference type="PANTHER" id="PTHR14859:SF1">
    <property type="entry name" value="PGAP2-INTERACTING PROTEIN"/>
    <property type="match status" value="1"/>
</dbReference>
<dbReference type="RefSeq" id="WP_021009633.1">
    <property type="nucleotide sequence ID" value="NZ_ASHR01000008.1"/>
</dbReference>
<dbReference type="Proteomes" id="UP000016462">
    <property type="component" value="Unassembled WGS sequence"/>
</dbReference>
<reference evidence="2 3" key="1">
    <citation type="journal article" date="2013" name="Genome Announc.">
        <title>First draft genome sequence from a member of the genus agrococcus, isolated from modern microbialites.</title>
        <authorList>
            <person name="White R.A.III."/>
            <person name="Grassa C.J."/>
            <person name="Suttle C.A."/>
        </authorList>
    </citation>
    <scope>NUCLEOTIDE SEQUENCE [LARGE SCALE GENOMIC DNA]</scope>
    <source>
        <strain evidence="2 3">RW1</strain>
    </source>
</reference>
<keyword evidence="3" id="KW-1185">Reference proteome</keyword>
<evidence type="ECO:0000313" key="3">
    <source>
        <dbReference type="Proteomes" id="UP000016462"/>
    </source>
</evidence>